<gene>
    <name evidence="1" type="ORF">KPL71_021067</name>
</gene>
<accession>A0ACB8JDX9</accession>
<sequence>MVIWKNPIIDPAKSMTEQREEGIRENCIKVLTGEPELDEVSFCREEKKAEAENSKLKEKDENTCITKEVRKEIGMAFKNLLTDKRRKYTVGKHRVGRLNAERPKFVFRCVPERLASVVGKLRAEQKAAVCSIGFGQLLEMKCGHLKRKLCDWLLQRVNTARSVLCVNGWELEQSAQNFGQIMGISDGGMHVELDGDKNQVSGYVKRFEATSRGINIKKLVEIVSISSRDDDEFKVAFSLFALYAALCPPGGVHISSEFLFSLTDVETIKSGNWASFCFGRLMDGITRYKEEKLSYVGGCLLYLQVYMLSAQFFFYLFDRYFLQKLDV</sequence>
<proteinExistence type="predicted"/>
<protein>
    <submittedName>
        <fullName evidence="1">PMD domain-containing protein</fullName>
    </submittedName>
</protein>
<dbReference type="Proteomes" id="UP000829398">
    <property type="component" value="Chromosome 7"/>
</dbReference>
<reference evidence="2" key="1">
    <citation type="journal article" date="2023" name="Hortic. Res.">
        <title>A chromosome-level phased genome enabling allele-level studies in sweet orange: a case study on citrus Huanglongbing tolerance.</title>
        <authorList>
            <person name="Wu B."/>
            <person name="Yu Q."/>
            <person name="Deng Z."/>
            <person name="Duan Y."/>
            <person name="Luo F."/>
            <person name="Gmitter F. Jr."/>
        </authorList>
    </citation>
    <scope>NUCLEOTIDE SEQUENCE [LARGE SCALE GENOMIC DNA]</scope>
    <source>
        <strain evidence="2">cv. Valencia</strain>
    </source>
</reference>
<comment type="caution">
    <text evidence="1">The sequence shown here is derived from an EMBL/GenBank/DDBJ whole genome shotgun (WGS) entry which is preliminary data.</text>
</comment>
<name>A0ACB8JDX9_CITSI</name>
<dbReference type="EMBL" id="CM039176">
    <property type="protein sequence ID" value="KAH9715487.1"/>
    <property type="molecule type" value="Genomic_DNA"/>
</dbReference>
<keyword evidence="2" id="KW-1185">Reference proteome</keyword>
<organism evidence="1 2">
    <name type="scientific">Citrus sinensis</name>
    <name type="common">Sweet orange</name>
    <name type="synonym">Citrus aurantium var. sinensis</name>
    <dbReference type="NCBI Taxonomy" id="2711"/>
    <lineage>
        <taxon>Eukaryota</taxon>
        <taxon>Viridiplantae</taxon>
        <taxon>Streptophyta</taxon>
        <taxon>Embryophyta</taxon>
        <taxon>Tracheophyta</taxon>
        <taxon>Spermatophyta</taxon>
        <taxon>Magnoliopsida</taxon>
        <taxon>eudicotyledons</taxon>
        <taxon>Gunneridae</taxon>
        <taxon>Pentapetalae</taxon>
        <taxon>rosids</taxon>
        <taxon>malvids</taxon>
        <taxon>Sapindales</taxon>
        <taxon>Rutaceae</taxon>
        <taxon>Aurantioideae</taxon>
        <taxon>Citrus</taxon>
    </lineage>
</organism>
<evidence type="ECO:0000313" key="1">
    <source>
        <dbReference type="EMBL" id="KAH9715487.1"/>
    </source>
</evidence>
<evidence type="ECO:0000313" key="2">
    <source>
        <dbReference type="Proteomes" id="UP000829398"/>
    </source>
</evidence>